<accession>A0ABU6RFV0</accession>
<evidence type="ECO:0000313" key="3">
    <source>
        <dbReference type="Proteomes" id="UP001341840"/>
    </source>
</evidence>
<evidence type="ECO:0000313" key="2">
    <source>
        <dbReference type="EMBL" id="MED6122688.1"/>
    </source>
</evidence>
<name>A0ABU6RFV0_9FABA</name>
<reference evidence="2 3" key="1">
    <citation type="journal article" date="2023" name="Plants (Basel)">
        <title>Bridging the Gap: Combining Genomics and Transcriptomics Approaches to Understand Stylosanthes scabra, an Orphan Legume from the Brazilian Caatinga.</title>
        <authorList>
            <person name="Ferreira-Neto J.R.C."/>
            <person name="da Silva M.D."/>
            <person name="Binneck E."/>
            <person name="de Melo N.F."/>
            <person name="da Silva R.H."/>
            <person name="de Melo A.L.T.M."/>
            <person name="Pandolfi V."/>
            <person name="Bustamante F.O."/>
            <person name="Brasileiro-Vidal A.C."/>
            <person name="Benko-Iseppon A.M."/>
        </authorList>
    </citation>
    <scope>NUCLEOTIDE SEQUENCE [LARGE SCALE GENOMIC DNA]</scope>
    <source>
        <tissue evidence="2">Leaves</tissue>
    </source>
</reference>
<evidence type="ECO:0000256" key="1">
    <source>
        <dbReference type="SAM" id="SignalP"/>
    </source>
</evidence>
<keyword evidence="1" id="KW-0732">Signal</keyword>
<dbReference type="EMBL" id="JASCZI010030446">
    <property type="protein sequence ID" value="MED6122688.1"/>
    <property type="molecule type" value="Genomic_DNA"/>
</dbReference>
<gene>
    <name evidence="2" type="ORF">PIB30_042168</name>
</gene>
<organism evidence="2 3">
    <name type="scientific">Stylosanthes scabra</name>
    <dbReference type="NCBI Taxonomy" id="79078"/>
    <lineage>
        <taxon>Eukaryota</taxon>
        <taxon>Viridiplantae</taxon>
        <taxon>Streptophyta</taxon>
        <taxon>Embryophyta</taxon>
        <taxon>Tracheophyta</taxon>
        <taxon>Spermatophyta</taxon>
        <taxon>Magnoliopsida</taxon>
        <taxon>eudicotyledons</taxon>
        <taxon>Gunneridae</taxon>
        <taxon>Pentapetalae</taxon>
        <taxon>rosids</taxon>
        <taxon>fabids</taxon>
        <taxon>Fabales</taxon>
        <taxon>Fabaceae</taxon>
        <taxon>Papilionoideae</taxon>
        <taxon>50 kb inversion clade</taxon>
        <taxon>dalbergioids sensu lato</taxon>
        <taxon>Dalbergieae</taxon>
        <taxon>Pterocarpus clade</taxon>
        <taxon>Stylosanthes</taxon>
    </lineage>
</organism>
<protein>
    <submittedName>
        <fullName evidence="2">Uncharacterized protein</fullName>
    </submittedName>
</protein>
<sequence length="103" mass="12096">MANKNDITLAIVVLMSLAIFCTAIDEFYENTISKDSWTTSYFIASNFSFDYCVENCKFVQKNKGVCWMYCIKKECERLHPNDEKKKLECITHLKDKFNVEKLD</sequence>
<feature type="chain" id="PRO_5046591058" evidence="1">
    <location>
        <begin position="24"/>
        <end position="103"/>
    </location>
</feature>
<feature type="signal peptide" evidence="1">
    <location>
        <begin position="1"/>
        <end position="23"/>
    </location>
</feature>
<comment type="caution">
    <text evidence="2">The sequence shown here is derived from an EMBL/GenBank/DDBJ whole genome shotgun (WGS) entry which is preliminary data.</text>
</comment>
<dbReference type="Proteomes" id="UP001341840">
    <property type="component" value="Unassembled WGS sequence"/>
</dbReference>
<keyword evidence="3" id="KW-1185">Reference proteome</keyword>
<proteinExistence type="predicted"/>